<comment type="caution">
    <text evidence="5">The sequence shown here is derived from an EMBL/GenBank/DDBJ whole genome shotgun (WGS) entry which is preliminary data.</text>
</comment>
<evidence type="ECO:0000256" key="3">
    <source>
        <dbReference type="ARBA" id="ARBA00022840"/>
    </source>
</evidence>
<dbReference type="InterPro" id="IPR050763">
    <property type="entry name" value="ABC_transporter_ATP-binding"/>
</dbReference>
<dbReference type="InterPro" id="IPR017871">
    <property type="entry name" value="ABC_transporter-like_CS"/>
</dbReference>
<dbReference type="OrthoDB" id="9804819at2"/>
<dbReference type="GO" id="GO:0005524">
    <property type="term" value="F:ATP binding"/>
    <property type="evidence" value="ECO:0007669"/>
    <property type="project" value="UniProtKB-KW"/>
</dbReference>
<dbReference type="SUPFAM" id="SSF52540">
    <property type="entry name" value="P-loop containing nucleoside triphosphate hydrolases"/>
    <property type="match status" value="1"/>
</dbReference>
<keyword evidence="2" id="KW-0547">Nucleotide-binding</keyword>
<dbReference type="InterPro" id="IPR003593">
    <property type="entry name" value="AAA+_ATPase"/>
</dbReference>
<feature type="domain" description="ABC transporter" evidence="4">
    <location>
        <begin position="36"/>
        <end position="269"/>
    </location>
</feature>
<evidence type="ECO:0000256" key="1">
    <source>
        <dbReference type="ARBA" id="ARBA00022448"/>
    </source>
</evidence>
<reference evidence="5 8" key="1">
    <citation type="submission" date="2018-08" db="EMBL/GenBank/DDBJ databases">
        <title>A genome reference for cultivated species of the human gut microbiota.</title>
        <authorList>
            <person name="Zou Y."/>
            <person name="Xue W."/>
            <person name="Luo G."/>
        </authorList>
    </citation>
    <scope>NUCLEOTIDE SEQUENCE [LARGE SCALE GENOMIC DNA]</scope>
    <source>
        <strain evidence="6 8">AF26-4BH</strain>
        <strain evidence="5">TF05-5AC</strain>
    </source>
</reference>
<evidence type="ECO:0000259" key="4">
    <source>
        <dbReference type="PROSITE" id="PS50893"/>
    </source>
</evidence>
<dbReference type="InterPro" id="IPR003439">
    <property type="entry name" value="ABC_transporter-like_ATP-bd"/>
</dbReference>
<gene>
    <name evidence="6" type="ORF">DWY69_12350</name>
    <name evidence="5" type="ORF">DXC51_13600</name>
</gene>
<dbReference type="Proteomes" id="UP000260812">
    <property type="component" value="Unassembled WGS sequence"/>
</dbReference>
<keyword evidence="7" id="KW-1185">Reference proteome</keyword>
<evidence type="ECO:0000313" key="6">
    <source>
        <dbReference type="EMBL" id="RGE71399.1"/>
    </source>
</evidence>
<proteinExistence type="predicted"/>
<evidence type="ECO:0000313" key="7">
    <source>
        <dbReference type="Proteomes" id="UP000260812"/>
    </source>
</evidence>
<sequence>MHGRITEGTIMADIMAEVNHVKKIYRLNIKEPGIKGAFRNLAHARWTEKTALDDISFQMKEGQALACIGENGAGKSTLIKIMIGILTPTAGDVTVYGGHPRESGKEYLRKIGVVFGQKSNLWTDLPVEESYQAVKTLYRLDPGEYKKNYDMIVQLLELAPILSSPARKLSLGQRMKADIGMAFLHSPRLLYLDEPTIGLDINIKHTIRSFLRQMNQEKGVSIFLTSHDLDDIDEICDDAIVLSGGKLFYNGSLDALKQQYVHERSIRVTGVQKSDIRKYLPDARISREGRVTRIDYPMQAYGAETVLNAVSQAFDIEDISIQAPDIDTVVSHIFSREKEASAL</sequence>
<dbReference type="EMBL" id="QVLU01000010">
    <property type="protein sequence ID" value="RGE71399.1"/>
    <property type="molecule type" value="Genomic_DNA"/>
</dbReference>
<accession>A0A3E3I431</accession>
<dbReference type="Pfam" id="PF00005">
    <property type="entry name" value="ABC_tran"/>
    <property type="match status" value="1"/>
</dbReference>
<dbReference type="GO" id="GO:0016887">
    <property type="term" value="F:ATP hydrolysis activity"/>
    <property type="evidence" value="ECO:0007669"/>
    <property type="project" value="InterPro"/>
</dbReference>
<evidence type="ECO:0000313" key="8">
    <source>
        <dbReference type="Proteomes" id="UP000261166"/>
    </source>
</evidence>
<evidence type="ECO:0000256" key="2">
    <source>
        <dbReference type="ARBA" id="ARBA00022741"/>
    </source>
</evidence>
<dbReference type="SMART" id="SM00382">
    <property type="entry name" value="AAA"/>
    <property type="match status" value="1"/>
</dbReference>
<dbReference type="PANTHER" id="PTHR42711">
    <property type="entry name" value="ABC TRANSPORTER ATP-BINDING PROTEIN"/>
    <property type="match status" value="1"/>
</dbReference>
<dbReference type="PROSITE" id="PS00211">
    <property type="entry name" value="ABC_TRANSPORTER_1"/>
    <property type="match status" value="1"/>
</dbReference>
<dbReference type="PANTHER" id="PTHR42711:SF1">
    <property type="entry name" value="ABC-TRANSPORT PROTEIN, ATP-BINDING COMPONENT"/>
    <property type="match status" value="1"/>
</dbReference>
<name>A0A3E3I431_9FIRM</name>
<dbReference type="EMBL" id="QVLV01000008">
    <property type="protein sequence ID" value="RGE59825.1"/>
    <property type="molecule type" value="Genomic_DNA"/>
</dbReference>
<keyword evidence="1" id="KW-0813">Transport</keyword>
<dbReference type="PROSITE" id="PS50893">
    <property type="entry name" value="ABC_TRANSPORTER_2"/>
    <property type="match status" value="1"/>
</dbReference>
<evidence type="ECO:0000313" key="5">
    <source>
        <dbReference type="EMBL" id="RGE59825.1"/>
    </source>
</evidence>
<dbReference type="InterPro" id="IPR027417">
    <property type="entry name" value="P-loop_NTPase"/>
</dbReference>
<organism evidence="5 7">
    <name type="scientific">Eisenbergiella massiliensis</name>
    <dbReference type="NCBI Taxonomy" id="1720294"/>
    <lineage>
        <taxon>Bacteria</taxon>
        <taxon>Bacillati</taxon>
        <taxon>Bacillota</taxon>
        <taxon>Clostridia</taxon>
        <taxon>Lachnospirales</taxon>
        <taxon>Lachnospiraceae</taxon>
        <taxon>Eisenbergiella</taxon>
    </lineage>
</organism>
<keyword evidence="3 5" id="KW-0067">ATP-binding</keyword>
<dbReference type="Proteomes" id="UP000261166">
    <property type="component" value="Unassembled WGS sequence"/>
</dbReference>
<dbReference type="Gene3D" id="3.40.50.300">
    <property type="entry name" value="P-loop containing nucleotide triphosphate hydrolases"/>
    <property type="match status" value="1"/>
</dbReference>
<protein>
    <submittedName>
        <fullName evidence="5">ATP-binding cassette domain-containing protein</fullName>
    </submittedName>
</protein>
<dbReference type="AlphaFoldDB" id="A0A3E3I431"/>